<dbReference type="InterPro" id="IPR041499">
    <property type="entry name" value="Tfc1/Sfc1_N"/>
</dbReference>
<dbReference type="Pfam" id="PF09734">
    <property type="entry name" value="Tau95"/>
    <property type="match status" value="1"/>
</dbReference>
<comment type="subcellular location">
    <subcellularLocation>
        <location evidence="1">Nucleus</location>
    </subcellularLocation>
</comment>
<evidence type="ECO:0000313" key="8">
    <source>
        <dbReference type="EMBL" id="KAF2731897.1"/>
    </source>
</evidence>
<dbReference type="Pfam" id="PF17682">
    <property type="entry name" value="Tau95_N"/>
    <property type="match status" value="1"/>
</dbReference>
<dbReference type="OrthoDB" id="5598268at2759"/>
<reference evidence="8" key="1">
    <citation type="journal article" date="2020" name="Stud. Mycol.">
        <title>101 Dothideomycetes genomes: a test case for predicting lifestyles and emergence of pathogens.</title>
        <authorList>
            <person name="Haridas S."/>
            <person name="Albert R."/>
            <person name="Binder M."/>
            <person name="Bloem J."/>
            <person name="Labutti K."/>
            <person name="Salamov A."/>
            <person name="Andreopoulos B."/>
            <person name="Baker S."/>
            <person name="Barry K."/>
            <person name="Bills G."/>
            <person name="Bluhm B."/>
            <person name="Cannon C."/>
            <person name="Castanera R."/>
            <person name="Culley D."/>
            <person name="Daum C."/>
            <person name="Ezra D."/>
            <person name="Gonzalez J."/>
            <person name="Henrissat B."/>
            <person name="Kuo A."/>
            <person name="Liang C."/>
            <person name="Lipzen A."/>
            <person name="Lutzoni F."/>
            <person name="Magnuson J."/>
            <person name="Mondo S."/>
            <person name="Nolan M."/>
            <person name="Ohm R."/>
            <person name="Pangilinan J."/>
            <person name="Park H.-J."/>
            <person name="Ramirez L."/>
            <person name="Alfaro M."/>
            <person name="Sun H."/>
            <person name="Tritt A."/>
            <person name="Yoshinaga Y."/>
            <person name="Zwiers L.-H."/>
            <person name="Turgeon B."/>
            <person name="Goodwin S."/>
            <person name="Spatafora J."/>
            <person name="Crous P."/>
            <person name="Grigoriev I."/>
        </authorList>
    </citation>
    <scope>NUCLEOTIDE SEQUENCE</scope>
    <source>
        <strain evidence="8">CBS 125425</strain>
    </source>
</reference>
<dbReference type="PANTHER" id="PTHR13230:SF5">
    <property type="entry name" value="GENERAL TRANSCRIPTION FACTOR 3C POLYPEPTIDE 5"/>
    <property type="match status" value="1"/>
</dbReference>
<feature type="compositionally biased region" description="Acidic residues" evidence="5">
    <location>
        <begin position="529"/>
        <end position="551"/>
    </location>
</feature>
<keyword evidence="3" id="KW-0804">Transcription</keyword>
<evidence type="ECO:0000256" key="3">
    <source>
        <dbReference type="ARBA" id="ARBA00023163"/>
    </source>
</evidence>
<comment type="caution">
    <text evidence="8">The sequence shown here is derived from an EMBL/GenBank/DDBJ whole genome shotgun (WGS) entry which is preliminary data.</text>
</comment>
<dbReference type="GO" id="GO:0001002">
    <property type="term" value="F:RNA polymerase III type 1 promoter sequence-specific DNA binding"/>
    <property type="evidence" value="ECO:0007669"/>
    <property type="project" value="TreeGrafter"/>
</dbReference>
<gene>
    <name evidence="8" type="ORF">EJ04DRAFT_497877</name>
</gene>
<evidence type="ECO:0000259" key="6">
    <source>
        <dbReference type="Pfam" id="PF09734"/>
    </source>
</evidence>
<keyword evidence="9" id="KW-1185">Reference proteome</keyword>
<dbReference type="Proteomes" id="UP000799444">
    <property type="component" value="Unassembled WGS sequence"/>
</dbReference>
<dbReference type="GO" id="GO:0001003">
    <property type="term" value="F:RNA polymerase III type 2 promoter sequence-specific DNA binding"/>
    <property type="evidence" value="ECO:0007669"/>
    <property type="project" value="TreeGrafter"/>
</dbReference>
<feature type="region of interest" description="Disordered" evidence="5">
    <location>
        <begin position="518"/>
        <end position="608"/>
    </location>
</feature>
<evidence type="ECO:0000256" key="1">
    <source>
        <dbReference type="ARBA" id="ARBA00004123"/>
    </source>
</evidence>
<keyword evidence="2" id="KW-0238">DNA-binding</keyword>
<dbReference type="InterPro" id="IPR042536">
    <property type="entry name" value="TFIIIC_tauA_Sfc1"/>
</dbReference>
<feature type="compositionally biased region" description="Basic and acidic residues" evidence="5">
    <location>
        <begin position="519"/>
        <end position="528"/>
    </location>
</feature>
<evidence type="ECO:0000256" key="5">
    <source>
        <dbReference type="SAM" id="MobiDB-lite"/>
    </source>
</evidence>
<dbReference type="GO" id="GO:0000127">
    <property type="term" value="C:transcription factor TFIIIC complex"/>
    <property type="evidence" value="ECO:0007669"/>
    <property type="project" value="InterPro"/>
</dbReference>
<dbReference type="InterPro" id="IPR040454">
    <property type="entry name" value="TF_IIIC_Tfc1/Sfc1"/>
</dbReference>
<feature type="domain" description="Transcription factor IIIC subunit Tfc1/Sfc1 triple barrel" evidence="7">
    <location>
        <begin position="24"/>
        <end position="170"/>
    </location>
</feature>
<feature type="region of interest" description="Disordered" evidence="5">
    <location>
        <begin position="100"/>
        <end position="127"/>
    </location>
</feature>
<dbReference type="GO" id="GO:0005634">
    <property type="term" value="C:nucleus"/>
    <property type="evidence" value="ECO:0007669"/>
    <property type="project" value="UniProtKB-SubCell"/>
</dbReference>
<dbReference type="PANTHER" id="PTHR13230">
    <property type="entry name" value="GENERAL TRANSCRIPTION FACTOR IIIC, POLYPEPTIDE 5"/>
    <property type="match status" value="1"/>
</dbReference>
<keyword evidence="4" id="KW-0539">Nucleus</keyword>
<feature type="compositionally biased region" description="Acidic residues" evidence="5">
    <location>
        <begin position="574"/>
        <end position="602"/>
    </location>
</feature>
<protein>
    <submittedName>
        <fullName evidence="8">Uncharacterized protein</fullName>
    </submittedName>
</protein>
<dbReference type="GO" id="GO:0006384">
    <property type="term" value="P:transcription initiation at RNA polymerase III promoter"/>
    <property type="evidence" value="ECO:0007669"/>
    <property type="project" value="InterPro"/>
</dbReference>
<evidence type="ECO:0000256" key="4">
    <source>
        <dbReference type="ARBA" id="ARBA00023242"/>
    </source>
</evidence>
<evidence type="ECO:0000256" key="2">
    <source>
        <dbReference type="ARBA" id="ARBA00023125"/>
    </source>
</evidence>
<dbReference type="InterPro" id="IPR019136">
    <property type="entry name" value="TF_IIIC_su-5_HTH"/>
</dbReference>
<evidence type="ECO:0000259" key="7">
    <source>
        <dbReference type="Pfam" id="PF17682"/>
    </source>
</evidence>
<organism evidence="8 9">
    <name type="scientific">Polyplosphaeria fusca</name>
    <dbReference type="NCBI Taxonomy" id="682080"/>
    <lineage>
        <taxon>Eukaryota</taxon>
        <taxon>Fungi</taxon>
        <taxon>Dikarya</taxon>
        <taxon>Ascomycota</taxon>
        <taxon>Pezizomycotina</taxon>
        <taxon>Dothideomycetes</taxon>
        <taxon>Pleosporomycetidae</taxon>
        <taxon>Pleosporales</taxon>
        <taxon>Tetraplosphaeriaceae</taxon>
        <taxon>Polyplosphaeria</taxon>
    </lineage>
</organism>
<feature type="domain" description="Transcription factor IIIC subunit 5 HTH" evidence="6">
    <location>
        <begin position="210"/>
        <end position="358"/>
    </location>
</feature>
<sequence>MAGDDQDGSYRVLAVPVPARAFSVVEHPCIVKNIDKGIASLGGEVRLSRGLTSQKPVDADDEVDGADGALSVSLRPDDPFAKRLLSHPVDTSNLLLKVTVPRRTGRRRKRGSSGPFVDASDASGVSSKTPYVPASTVYRSIRDNSAIYAVTPLGIIDDTNRFRKLPDLQYAASRDDMMQNIMKNLVPLRYSQIRDFSLNVDAGADHTKPIPPSAEFLRMPVQYNYRARQNQFVKYVGKNRKPVNIAAKLFTHGGYYVVKPTATYVPEGPKSHLPPESVLPPALQEIAWRIRAELAKRPIITRHLLYNIIGWNQMDRIREAAVYCGYFFESGPWRETLIQFGLDPRTDPKYRHYQTISFLSYLKTGSARHLTRWDAHIRSQAEKLPGELKHEHLFDGVHVSTTGNLYQFCDITDPVVRKILDTKDIRTTCAPTFAGWYHAGTWAKATVIMKDRMNTILGGESPNDALYQRLSTWPELWDDAEMSKECREGSQNFEVSAERARELVLMQTVRAAARNPRYAFDKLEKQQQDEEQDAERNEMDEDPEVPEDMTEEPSMIGPDEAFLNDPQLLTVDSESGEDEDDDEDDDDGEDEDAWLNDEDSDSDGPTFG</sequence>
<accession>A0A9P4QQJ5</accession>
<dbReference type="Gene3D" id="3.30.200.160">
    <property type="entry name" value="TFIIIC, subcomplex tauA, subunit Sfc1, barrel domain"/>
    <property type="match status" value="1"/>
</dbReference>
<proteinExistence type="predicted"/>
<name>A0A9P4QQJ5_9PLEO</name>
<dbReference type="AlphaFoldDB" id="A0A9P4QQJ5"/>
<evidence type="ECO:0000313" key="9">
    <source>
        <dbReference type="Proteomes" id="UP000799444"/>
    </source>
</evidence>
<dbReference type="EMBL" id="ML996187">
    <property type="protein sequence ID" value="KAF2731897.1"/>
    <property type="molecule type" value="Genomic_DNA"/>
</dbReference>